<protein>
    <recommendedName>
        <fullName evidence="4">PilZ domain-containing protein</fullName>
    </recommendedName>
</protein>
<name>A0A3N1P5S8_9GAMM</name>
<keyword evidence="3" id="KW-1185">Reference proteome</keyword>
<dbReference type="RefSeq" id="WP_123637391.1">
    <property type="nucleotide sequence ID" value="NZ_RJUK01000001.1"/>
</dbReference>
<evidence type="ECO:0008006" key="4">
    <source>
        <dbReference type="Google" id="ProtNLM"/>
    </source>
</evidence>
<dbReference type="SUPFAM" id="SSF141371">
    <property type="entry name" value="PilZ domain-like"/>
    <property type="match status" value="1"/>
</dbReference>
<dbReference type="Gene3D" id="2.40.10.220">
    <property type="entry name" value="predicted glycosyltransferase like domains"/>
    <property type="match status" value="1"/>
</dbReference>
<dbReference type="EMBL" id="RJUK01000001">
    <property type="protein sequence ID" value="ROQ20176.1"/>
    <property type="molecule type" value="Genomic_DNA"/>
</dbReference>
<dbReference type="OrthoDB" id="7061334at2"/>
<comment type="caution">
    <text evidence="2">The sequence shown here is derived from an EMBL/GenBank/DDBJ whole genome shotgun (WGS) entry which is preliminary data.</text>
</comment>
<organism evidence="2 3">
    <name type="scientific">Marinimicrobium koreense</name>
    <dbReference type="NCBI Taxonomy" id="306545"/>
    <lineage>
        <taxon>Bacteria</taxon>
        <taxon>Pseudomonadati</taxon>
        <taxon>Pseudomonadota</taxon>
        <taxon>Gammaproteobacteria</taxon>
        <taxon>Cellvibrionales</taxon>
        <taxon>Cellvibrionaceae</taxon>
        <taxon>Marinimicrobium</taxon>
    </lineage>
</organism>
<evidence type="ECO:0000313" key="2">
    <source>
        <dbReference type="EMBL" id="ROQ20176.1"/>
    </source>
</evidence>
<sequence>MEHRCSRRVSLNINTLIYKHGVPVAMGRIKNGSSHGLYLETDYQDVRELQKLELEVLLGDRVKGNRRCCVAALVVRKSMTGVGLEMEMLEEHGAKPLREFIEQRQRDPHRMNRDLLANTAARAAQLAPDETSPVRRPVRHS</sequence>
<gene>
    <name evidence="2" type="ORF">EDC38_0775</name>
</gene>
<dbReference type="Proteomes" id="UP000273643">
    <property type="component" value="Unassembled WGS sequence"/>
</dbReference>
<feature type="region of interest" description="Disordered" evidence="1">
    <location>
        <begin position="121"/>
        <end position="141"/>
    </location>
</feature>
<evidence type="ECO:0000256" key="1">
    <source>
        <dbReference type="SAM" id="MobiDB-lite"/>
    </source>
</evidence>
<proteinExistence type="predicted"/>
<dbReference type="AlphaFoldDB" id="A0A3N1P5S8"/>
<accession>A0A3N1P5S8</accession>
<evidence type="ECO:0000313" key="3">
    <source>
        <dbReference type="Proteomes" id="UP000273643"/>
    </source>
</evidence>
<reference evidence="2 3" key="1">
    <citation type="submission" date="2018-11" db="EMBL/GenBank/DDBJ databases">
        <title>Genomic Encyclopedia of Type Strains, Phase IV (KMG-IV): sequencing the most valuable type-strain genomes for metagenomic binning, comparative biology and taxonomic classification.</title>
        <authorList>
            <person name="Goeker M."/>
        </authorList>
    </citation>
    <scope>NUCLEOTIDE SEQUENCE [LARGE SCALE GENOMIC DNA]</scope>
    <source>
        <strain evidence="2 3">DSM 16974</strain>
    </source>
</reference>